<sequence>MSIVRNRPSITLSPRKYDVSGLPTRFFNPGELEVLLHLYESVSPQVIVEFGVNTGRNAVAALRNIDTLAEYVGVDVELGYRTKMTVQRGEVPVKPGELALHDPRFRLLLRANGTFDLQSDDLPLADVVFIDADHSRAGVENDYRLGRSIVTPGGLIIFHDDNCLPVVEVTQTLNDLCAQGARIQHVVGTWLSYEVVE</sequence>
<keyword evidence="1" id="KW-0808">Transferase</keyword>
<accession>A0ACD3SQJ6</accession>
<comment type="caution">
    <text evidence="1">The sequence shown here is derived from an EMBL/GenBank/DDBJ whole genome shotgun (WGS) entry which is preliminary data.</text>
</comment>
<reference evidence="1" key="1">
    <citation type="submission" date="2019-05" db="EMBL/GenBank/DDBJ databases">
        <title>Revised genome assembly of Burkholderiaceae (previously Ralstonia) sp. PBA.</title>
        <authorList>
            <person name="Gan H.M."/>
        </authorList>
    </citation>
    <scope>NUCLEOTIDE SEQUENCE</scope>
    <source>
        <strain evidence="1">PBA</strain>
    </source>
</reference>
<protein>
    <submittedName>
        <fullName evidence="1">Class I SAM-dependent methyltransferase</fullName>
    </submittedName>
</protein>
<dbReference type="Proteomes" id="UP000004277">
    <property type="component" value="Unassembled WGS sequence"/>
</dbReference>
<dbReference type="EMBL" id="AKCV02000015">
    <property type="protein sequence ID" value="TMS58525.1"/>
    <property type="molecule type" value="Genomic_DNA"/>
</dbReference>
<evidence type="ECO:0000313" key="1">
    <source>
        <dbReference type="EMBL" id="TMS58525.1"/>
    </source>
</evidence>
<gene>
    <name evidence="1" type="ORF">MW7_007320</name>
</gene>
<evidence type="ECO:0000313" key="2">
    <source>
        <dbReference type="Proteomes" id="UP000004277"/>
    </source>
</evidence>
<name>A0ACD3SQJ6_9BURK</name>
<keyword evidence="1" id="KW-0489">Methyltransferase</keyword>
<proteinExistence type="predicted"/>
<keyword evidence="2" id="KW-1185">Reference proteome</keyword>
<organism evidence="1 2">
    <name type="scientific">Imbroritus primus</name>
    <dbReference type="NCBI Taxonomy" id="3058603"/>
    <lineage>
        <taxon>Bacteria</taxon>
        <taxon>Pseudomonadati</taxon>
        <taxon>Pseudomonadota</taxon>
        <taxon>Betaproteobacteria</taxon>
        <taxon>Burkholderiales</taxon>
        <taxon>Burkholderiaceae</taxon>
        <taxon>Imbroritus</taxon>
    </lineage>
</organism>